<accession>A0A0R2CS56</accession>
<evidence type="ECO:0000256" key="11">
    <source>
        <dbReference type="ARBA" id="ARBA00023169"/>
    </source>
</evidence>
<keyword evidence="5" id="KW-0808">Transferase</keyword>
<dbReference type="InterPro" id="IPR050445">
    <property type="entry name" value="Bact_polysacc_biosynth/exp"/>
</dbReference>
<organism evidence="15 16">
    <name type="scientific">Loigolactobacillus rennini DSM 20253</name>
    <dbReference type="NCBI Taxonomy" id="1423796"/>
    <lineage>
        <taxon>Bacteria</taxon>
        <taxon>Bacillati</taxon>
        <taxon>Bacillota</taxon>
        <taxon>Bacilli</taxon>
        <taxon>Lactobacillales</taxon>
        <taxon>Lactobacillaceae</taxon>
        <taxon>Loigolactobacillus</taxon>
    </lineage>
</organism>
<dbReference type="GO" id="GO:0005886">
    <property type="term" value="C:plasma membrane"/>
    <property type="evidence" value="ECO:0007669"/>
    <property type="project" value="TreeGrafter"/>
</dbReference>
<comment type="catalytic activity">
    <reaction evidence="13">
        <text>L-tyrosyl-[protein] + ATP = O-phospho-L-tyrosyl-[protein] + ADP + H(+)</text>
        <dbReference type="Rhea" id="RHEA:10596"/>
        <dbReference type="Rhea" id="RHEA-COMP:10136"/>
        <dbReference type="Rhea" id="RHEA-COMP:20101"/>
        <dbReference type="ChEBI" id="CHEBI:15378"/>
        <dbReference type="ChEBI" id="CHEBI:30616"/>
        <dbReference type="ChEBI" id="CHEBI:46858"/>
        <dbReference type="ChEBI" id="CHEBI:61978"/>
        <dbReference type="ChEBI" id="CHEBI:456216"/>
        <dbReference type="EC" id="2.7.10.2"/>
    </reaction>
</comment>
<dbReference type="AlphaFoldDB" id="A0A0R2CS56"/>
<dbReference type="GO" id="GO:0004715">
    <property type="term" value="F:non-membrane spanning protein tyrosine kinase activity"/>
    <property type="evidence" value="ECO:0007669"/>
    <property type="project" value="UniProtKB-EC"/>
</dbReference>
<evidence type="ECO:0000256" key="5">
    <source>
        <dbReference type="ARBA" id="ARBA00022679"/>
    </source>
</evidence>
<dbReference type="EMBL" id="AYYI01000087">
    <property type="protein sequence ID" value="KRM94623.1"/>
    <property type="molecule type" value="Genomic_DNA"/>
</dbReference>
<dbReference type="PANTHER" id="PTHR32309">
    <property type="entry name" value="TYROSINE-PROTEIN KINASE"/>
    <property type="match status" value="1"/>
</dbReference>
<evidence type="ECO:0000259" key="14">
    <source>
        <dbReference type="Pfam" id="PF13614"/>
    </source>
</evidence>
<evidence type="ECO:0000313" key="15">
    <source>
        <dbReference type="EMBL" id="KRM94623.1"/>
    </source>
</evidence>
<protein>
    <recommendedName>
        <fullName evidence="4">Tyrosine-protein kinase CpsD</fullName>
        <ecNumber evidence="3">2.7.10.2</ecNumber>
    </recommendedName>
</protein>
<dbReference type="InterPro" id="IPR005702">
    <property type="entry name" value="Wzc-like_C"/>
</dbReference>
<dbReference type="UniPathway" id="UPA00934"/>
<dbReference type="STRING" id="1423796.FC24_GL000186"/>
<evidence type="ECO:0000256" key="4">
    <source>
        <dbReference type="ARBA" id="ARBA00019200"/>
    </source>
</evidence>
<dbReference type="GO" id="GO:0005524">
    <property type="term" value="F:ATP binding"/>
    <property type="evidence" value="ECO:0007669"/>
    <property type="project" value="UniProtKB-KW"/>
</dbReference>
<dbReference type="InterPro" id="IPR027417">
    <property type="entry name" value="P-loop_NTPase"/>
</dbReference>
<dbReference type="Pfam" id="PF13614">
    <property type="entry name" value="AAA_31"/>
    <property type="match status" value="1"/>
</dbReference>
<evidence type="ECO:0000256" key="2">
    <source>
        <dbReference type="ARBA" id="ARBA00007316"/>
    </source>
</evidence>
<keyword evidence="9" id="KW-0972">Capsule biogenesis/degradation</keyword>
<dbReference type="PATRIC" id="fig|1423796.3.peg.195"/>
<evidence type="ECO:0000313" key="16">
    <source>
        <dbReference type="Proteomes" id="UP000051638"/>
    </source>
</evidence>
<evidence type="ECO:0000256" key="7">
    <source>
        <dbReference type="ARBA" id="ARBA00022777"/>
    </source>
</evidence>
<evidence type="ECO:0000256" key="12">
    <source>
        <dbReference type="ARBA" id="ARBA00024964"/>
    </source>
</evidence>
<evidence type="ECO:0000256" key="13">
    <source>
        <dbReference type="ARBA" id="ARBA00051245"/>
    </source>
</evidence>
<dbReference type="OrthoDB" id="9794577at2"/>
<evidence type="ECO:0000256" key="1">
    <source>
        <dbReference type="ARBA" id="ARBA00005132"/>
    </source>
</evidence>
<keyword evidence="11" id="KW-0270">Exopolysaccharide synthesis</keyword>
<evidence type="ECO:0000256" key="10">
    <source>
        <dbReference type="ARBA" id="ARBA00023137"/>
    </source>
</evidence>
<dbReference type="GO" id="GO:0045227">
    <property type="term" value="P:capsule polysaccharide biosynthetic process"/>
    <property type="evidence" value="ECO:0007669"/>
    <property type="project" value="UniProtKB-UniPathway"/>
</dbReference>
<dbReference type="InterPro" id="IPR025669">
    <property type="entry name" value="AAA_dom"/>
</dbReference>
<sequence>MVLFRSKQKANSRRTQQQVGLITVNQPTSQLTERFRTLRANIQFASANQPLKTLVFTSAKPAAGKSTISANIAVTWADQGEKVLLIDANLRQANIHRMFNIANDSGLTTILTAQKANLNDYIQKTSVDNLYVLPSGPLPINPSELLGSTRLNQLLQVLERKFDMIIFDTTSVKLIADARILASKADGVILVVSQNYASKEAVIQARNALNRAHAKLLGAVMNRVSVEEAGN</sequence>
<proteinExistence type="inferred from homology"/>
<dbReference type="SUPFAM" id="SSF52540">
    <property type="entry name" value="P-loop containing nucleoside triphosphate hydrolases"/>
    <property type="match status" value="1"/>
</dbReference>
<dbReference type="RefSeq" id="WP_057874637.1">
    <property type="nucleotide sequence ID" value="NZ_AYYI01000087.1"/>
</dbReference>
<keyword evidence="8" id="KW-0067">ATP-binding</keyword>
<evidence type="ECO:0000256" key="8">
    <source>
        <dbReference type="ARBA" id="ARBA00022840"/>
    </source>
</evidence>
<keyword evidence="16" id="KW-1185">Reference proteome</keyword>
<name>A0A0R2CS56_9LACO</name>
<dbReference type="Proteomes" id="UP000051638">
    <property type="component" value="Unassembled WGS sequence"/>
</dbReference>
<feature type="domain" description="AAA" evidence="14">
    <location>
        <begin position="52"/>
        <end position="213"/>
    </location>
</feature>
<evidence type="ECO:0000256" key="6">
    <source>
        <dbReference type="ARBA" id="ARBA00022741"/>
    </source>
</evidence>
<dbReference type="PANTHER" id="PTHR32309:SF13">
    <property type="entry name" value="FERRIC ENTEROBACTIN TRANSPORT PROTEIN FEPE"/>
    <property type="match status" value="1"/>
</dbReference>
<keyword evidence="6" id="KW-0547">Nucleotide-binding</keyword>
<comment type="function">
    <text evidence="12">Involved in the regulation of capsular polysaccharide biosynthesis. Autophosphorylation of CpsD attenuates its activity and reduces the level of encapsulation. May be part of a complex that directs the coordinated polymerization and export to the cell surface of the capsular polysaccharide.</text>
</comment>
<dbReference type="Gene3D" id="3.40.50.300">
    <property type="entry name" value="P-loop containing nucleotide triphosphate hydrolases"/>
    <property type="match status" value="1"/>
</dbReference>
<comment type="similarity">
    <text evidence="2">Belongs to the CpsD/CapB family.</text>
</comment>
<evidence type="ECO:0000256" key="9">
    <source>
        <dbReference type="ARBA" id="ARBA00022903"/>
    </source>
</evidence>
<dbReference type="EC" id="2.7.10.2" evidence="3"/>
<comment type="pathway">
    <text evidence="1">Capsule biogenesis; capsule polysaccharide biosynthesis.</text>
</comment>
<keyword evidence="10" id="KW-0829">Tyrosine-protein kinase</keyword>
<reference evidence="15 16" key="1">
    <citation type="journal article" date="2015" name="Genome Announc.">
        <title>Expanding the biotechnology potential of lactobacilli through comparative genomics of 213 strains and associated genera.</title>
        <authorList>
            <person name="Sun Z."/>
            <person name="Harris H.M."/>
            <person name="McCann A."/>
            <person name="Guo C."/>
            <person name="Argimon S."/>
            <person name="Zhang W."/>
            <person name="Yang X."/>
            <person name="Jeffery I.B."/>
            <person name="Cooney J.C."/>
            <person name="Kagawa T.F."/>
            <person name="Liu W."/>
            <person name="Song Y."/>
            <person name="Salvetti E."/>
            <person name="Wrobel A."/>
            <person name="Rasinkangas P."/>
            <person name="Parkhill J."/>
            <person name="Rea M.C."/>
            <person name="O'Sullivan O."/>
            <person name="Ritari J."/>
            <person name="Douillard F.P."/>
            <person name="Paul Ross R."/>
            <person name="Yang R."/>
            <person name="Briner A.E."/>
            <person name="Felis G.E."/>
            <person name="de Vos W.M."/>
            <person name="Barrangou R."/>
            <person name="Klaenhammer T.R."/>
            <person name="Caufield P.W."/>
            <person name="Cui Y."/>
            <person name="Zhang H."/>
            <person name="O'Toole P.W."/>
        </authorList>
    </citation>
    <scope>NUCLEOTIDE SEQUENCE [LARGE SCALE GENOMIC DNA]</scope>
    <source>
        <strain evidence="15 16">DSM 20253</strain>
    </source>
</reference>
<evidence type="ECO:0000256" key="3">
    <source>
        <dbReference type="ARBA" id="ARBA00011903"/>
    </source>
</evidence>
<dbReference type="CDD" id="cd05387">
    <property type="entry name" value="BY-kinase"/>
    <property type="match status" value="1"/>
</dbReference>
<gene>
    <name evidence="15" type="ORF">FC24_GL000186</name>
</gene>
<keyword evidence="7 15" id="KW-0418">Kinase</keyword>
<dbReference type="NCBIfam" id="TIGR01007">
    <property type="entry name" value="eps_fam"/>
    <property type="match status" value="1"/>
</dbReference>
<comment type="caution">
    <text evidence="15">The sequence shown here is derived from an EMBL/GenBank/DDBJ whole genome shotgun (WGS) entry which is preliminary data.</text>
</comment>